<protein>
    <submittedName>
        <fullName evidence="2">PDZ domain-containing protein</fullName>
    </submittedName>
</protein>
<dbReference type="InterPro" id="IPR014721">
    <property type="entry name" value="Ribsml_uS5_D2-typ_fold_subgr"/>
</dbReference>
<dbReference type="InterPro" id="IPR008269">
    <property type="entry name" value="Lon_proteolytic"/>
</dbReference>
<dbReference type="InterPro" id="IPR036034">
    <property type="entry name" value="PDZ_sf"/>
</dbReference>
<dbReference type="SMART" id="SM00228">
    <property type="entry name" value="PDZ"/>
    <property type="match status" value="1"/>
</dbReference>
<evidence type="ECO:0000259" key="1">
    <source>
        <dbReference type="SMART" id="SM00228"/>
    </source>
</evidence>
<organism evidence="2 3">
    <name type="scientific">Propioniciclava coleopterorum</name>
    <dbReference type="NCBI Taxonomy" id="2714937"/>
    <lineage>
        <taxon>Bacteria</taxon>
        <taxon>Bacillati</taxon>
        <taxon>Actinomycetota</taxon>
        <taxon>Actinomycetes</taxon>
        <taxon>Propionibacteriales</taxon>
        <taxon>Propionibacteriaceae</taxon>
        <taxon>Propioniciclava</taxon>
    </lineage>
</organism>
<reference evidence="2 3" key="1">
    <citation type="submission" date="2020-03" db="EMBL/GenBank/DDBJ databases">
        <title>Propioniciclava sp. nov., isolated from Hydrophilus acuminatus.</title>
        <authorList>
            <person name="Hyun D.-W."/>
            <person name="Bae J.-W."/>
        </authorList>
    </citation>
    <scope>NUCLEOTIDE SEQUENCE [LARGE SCALE GENOMIC DNA]</scope>
    <source>
        <strain evidence="2 3">HDW11</strain>
    </source>
</reference>
<accession>A0A6G7Y937</accession>
<dbReference type="AlphaFoldDB" id="A0A6G7Y937"/>
<dbReference type="Pfam" id="PF05362">
    <property type="entry name" value="Lon_C"/>
    <property type="match status" value="1"/>
</dbReference>
<dbReference type="Gene3D" id="3.30.230.10">
    <property type="match status" value="1"/>
</dbReference>
<gene>
    <name evidence="2" type="ORF">G7070_14750</name>
</gene>
<dbReference type="GO" id="GO:0004176">
    <property type="term" value="F:ATP-dependent peptidase activity"/>
    <property type="evidence" value="ECO:0007669"/>
    <property type="project" value="InterPro"/>
</dbReference>
<sequence length="353" mass="36438">MTRQTWTAAVSALIFVIAAAIVAMTPVPFVTYSPGATHDLFARGDRAPIEVAGAPSFPATGSLLVATTTVTRPDTPVSLPEVLYAHVAPDREVFPRDAVYAAGSTSAEIRNREVQQLATSQSDAAAAALRSAGFVVRQVPMVQSVAQTGPAVDKLFPGDFVTAVDGVPTPTVAAVRAEIEKRSIGESVTFTVQRDMPDGRRETLAVPVDTTASKTQANLPVWGGNMVMGYAHDPRITFTLDPTLGGPTNGLILALGVFDRVTSDNVVGGRIVSGTGIIDGAGNVSPVGGVREKLVGAERARAEVFFVPSGNCGDLVGVTSSARIVSVSTLDDAISALDALADPATQALVKGCS</sequence>
<dbReference type="SUPFAM" id="SSF54211">
    <property type="entry name" value="Ribosomal protein S5 domain 2-like"/>
    <property type="match status" value="1"/>
</dbReference>
<dbReference type="Proteomes" id="UP000501058">
    <property type="component" value="Chromosome"/>
</dbReference>
<dbReference type="Pfam" id="PF13180">
    <property type="entry name" value="PDZ_2"/>
    <property type="match status" value="1"/>
</dbReference>
<dbReference type="RefSeq" id="WP_166234359.1">
    <property type="nucleotide sequence ID" value="NZ_CP049865.1"/>
</dbReference>
<dbReference type="KEGG" id="prv:G7070_14750"/>
<dbReference type="GO" id="GO:0006508">
    <property type="term" value="P:proteolysis"/>
    <property type="evidence" value="ECO:0007669"/>
    <property type="project" value="InterPro"/>
</dbReference>
<proteinExistence type="predicted"/>
<dbReference type="InterPro" id="IPR020568">
    <property type="entry name" value="Ribosomal_Su5_D2-typ_SF"/>
</dbReference>
<dbReference type="GO" id="GO:0004252">
    <property type="term" value="F:serine-type endopeptidase activity"/>
    <property type="evidence" value="ECO:0007669"/>
    <property type="project" value="InterPro"/>
</dbReference>
<dbReference type="SUPFAM" id="SSF50156">
    <property type="entry name" value="PDZ domain-like"/>
    <property type="match status" value="1"/>
</dbReference>
<feature type="domain" description="PDZ" evidence="1">
    <location>
        <begin position="130"/>
        <end position="196"/>
    </location>
</feature>
<name>A0A6G7Y937_9ACTN</name>
<dbReference type="EMBL" id="CP049865">
    <property type="protein sequence ID" value="QIK73290.1"/>
    <property type="molecule type" value="Genomic_DNA"/>
</dbReference>
<evidence type="ECO:0000313" key="2">
    <source>
        <dbReference type="EMBL" id="QIK73290.1"/>
    </source>
</evidence>
<dbReference type="InterPro" id="IPR001478">
    <property type="entry name" value="PDZ"/>
</dbReference>
<keyword evidence="3" id="KW-1185">Reference proteome</keyword>
<dbReference type="Gene3D" id="2.30.42.10">
    <property type="match status" value="1"/>
</dbReference>
<evidence type="ECO:0000313" key="3">
    <source>
        <dbReference type="Proteomes" id="UP000501058"/>
    </source>
</evidence>